<dbReference type="GO" id="GO:0008081">
    <property type="term" value="F:phosphoric diester hydrolase activity"/>
    <property type="evidence" value="ECO:0007669"/>
    <property type="project" value="InterPro"/>
</dbReference>
<keyword evidence="3" id="KW-1185">Reference proteome</keyword>
<dbReference type="Proteomes" id="UP000607397">
    <property type="component" value="Unassembled WGS sequence"/>
</dbReference>
<dbReference type="PROSITE" id="PS51704">
    <property type="entry name" value="GP_PDE"/>
    <property type="match status" value="1"/>
</dbReference>
<protein>
    <submittedName>
        <fullName evidence="2">Glycerophosphodiester phosphodiesterase</fullName>
    </submittedName>
</protein>
<dbReference type="SUPFAM" id="SSF51695">
    <property type="entry name" value="PLC-like phosphodiesterases"/>
    <property type="match status" value="1"/>
</dbReference>
<dbReference type="CDD" id="cd08556">
    <property type="entry name" value="GDPD"/>
    <property type="match status" value="1"/>
</dbReference>
<dbReference type="InterPro" id="IPR017946">
    <property type="entry name" value="PLC-like_Pdiesterase_TIM-brl"/>
</dbReference>
<evidence type="ECO:0000313" key="2">
    <source>
        <dbReference type="EMBL" id="NCJ08352.1"/>
    </source>
</evidence>
<reference evidence="2" key="1">
    <citation type="submission" date="2019-12" db="EMBL/GenBank/DDBJ databases">
        <title>High-Quality draft genome sequences of three cyanobacteria isolated from the limestone walls of the Old Cathedral of Coimbra.</title>
        <authorList>
            <person name="Tiago I."/>
            <person name="Soares F."/>
            <person name="Portugal A."/>
        </authorList>
    </citation>
    <scope>NUCLEOTIDE SEQUENCE [LARGE SCALE GENOMIC DNA]</scope>
    <source>
        <strain evidence="2">C</strain>
    </source>
</reference>
<dbReference type="PANTHER" id="PTHR46211">
    <property type="entry name" value="GLYCEROPHOSPHORYL DIESTER PHOSPHODIESTERASE"/>
    <property type="match status" value="1"/>
</dbReference>
<dbReference type="Pfam" id="PF03009">
    <property type="entry name" value="GDPD"/>
    <property type="match status" value="1"/>
</dbReference>
<evidence type="ECO:0000259" key="1">
    <source>
        <dbReference type="PROSITE" id="PS51704"/>
    </source>
</evidence>
<dbReference type="EMBL" id="WVIC01000049">
    <property type="protein sequence ID" value="NCJ08352.1"/>
    <property type="molecule type" value="Genomic_DNA"/>
</dbReference>
<dbReference type="InterPro" id="IPR030395">
    <property type="entry name" value="GP_PDE_dom"/>
</dbReference>
<name>A0A8K2A1Z5_9CYAN</name>
<sequence>MLSLVAYPPIMLILSHRGFYAHCPENTLAAFEAAIALGVDGIETDIRLSQDHRLILFHDRLAPNGQDVATLTQRELSQQVGYPVPALAEVLQLPLLNPTAFLWNLELKTPDTLPLTLEVLRQYQTTRRLLVTSFWHPLISAVSQDIQVEGGLLIAHRPLKVSRQTPWPWLANHPKIRTIVYRYETLDADLVTQTQACGLQVFVYGAITPSDHQQLVQWSVEGIITNHPDAL</sequence>
<gene>
    <name evidence="2" type="ORF">GS597_17935</name>
</gene>
<evidence type="ECO:0000313" key="3">
    <source>
        <dbReference type="Proteomes" id="UP000607397"/>
    </source>
</evidence>
<dbReference type="GO" id="GO:0006629">
    <property type="term" value="P:lipid metabolic process"/>
    <property type="evidence" value="ECO:0007669"/>
    <property type="project" value="InterPro"/>
</dbReference>
<accession>A0A8K2A1Z5</accession>
<dbReference type="RefSeq" id="WP_161826824.1">
    <property type="nucleotide sequence ID" value="NZ_WVIC01000049.1"/>
</dbReference>
<organism evidence="2 3">
    <name type="scientific">Petrachloros mirabilis ULC683</name>
    <dbReference type="NCBI Taxonomy" id="2781853"/>
    <lineage>
        <taxon>Bacteria</taxon>
        <taxon>Bacillati</taxon>
        <taxon>Cyanobacteriota</taxon>
        <taxon>Cyanophyceae</taxon>
        <taxon>Synechococcales</taxon>
        <taxon>Petrachlorosaceae</taxon>
        <taxon>Petrachloros</taxon>
        <taxon>Petrachloros mirabilis</taxon>
    </lineage>
</organism>
<dbReference type="PANTHER" id="PTHR46211:SF14">
    <property type="entry name" value="GLYCEROPHOSPHODIESTER PHOSPHODIESTERASE"/>
    <property type="match status" value="1"/>
</dbReference>
<comment type="caution">
    <text evidence="2">The sequence shown here is derived from an EMBL/GenBank/DDBJ whole genome shotgun (WGS) entry which is preliminary data.</text>
</comment>
<feature type="domain" description="GP-PDE" evidence="1">
    <location>
        <begin position="11"/>
        <end position="231"/>
    </location>
</feature>
<dbReference type="AlphaFoldDB" id="A0A8K2A1Z5"/>
<proteinExistence type="predicted"/>
<dbReference type="Gene3D" id="3.20.20.190">
    <property type="entry name" value="Phosphatidylinositol (PI) phosphodiesterase"/>
    <property type="match status" value="1"/>
</dbReference>